<evidence type="ECO:0000256" key="5">
    <source>
        <dbReference type="ARBA" id="ARBA00022807"/>
    </source>
</evidence>
<sequence length="211" mass="23298">MKMVAMTLVASGLRVAGVCVVLAVVAGCAGPSRNDDQDSAEYFSRAMPGLDGQLSMSPVDNPLHEMSSFQRPSSTLVRQALLAEHERWVGTPYRLGGEGASGIDCSALVQNIFNERFRIDLPRSTEGQVLQGSRIDRSELKAGDLVFFRPPGPYRHVGVYVGNGYFLHASTSQGVILSELDNVYWQRYYWQARRPMDQTQLAQRVAWLSGS</sequence>
<feature type="signal peptide" evidence="6">
    <location>
        <begin position="1"/>
        <end position="23"/>
    </location>
</feature>
<dbReference type="SUPFAM" id="SSF54001">
    <property type="entry name" value="Cysteine proteinases"/>
    <property type="match status" value="1"/>
</dbReference>
<dbReference type="RefSeq" id="WP_386771149.1">
    <property type="nucleotide sequence ID" value="NZ_JBHRUG010000002.1"/>
</dbReference>
<organism evidence="8 9">
    <name type="scientific">Litchfieldella rifensis</name>
    <dbReference type="NCBI Taxonomy" id="762643"/>
    <lineage>
        <taxon>Bacteria</taxon>
        <taxon>Pseudomonadati</taxon>
        <taxon>Pseudomonadota</taxon>
        <taxon>Gammaproteobacteria</taxon>
        <taxon>Oceanospirillales</taxon>
        <taxon>Halomonadaceae</taxon>
        <taxon>Litchfieldella</taxon>
    </lineage>
</organism>
<keyword evidence="4" id="KW-0378">Hydrolase</keyword>
<dbReference type="EMBL" id="JBHRUG010000002">
    <property type="protein sequence ID" value="MFC3282420.1"/>
    <property type="molecule type" value="Genomic_DNA"/>
</dbReference>
<evidence type="ECO:0000256" key="2">
    <source>
        <dbReference type="ARBA" id="ARBA00022670"/>
    </source>
</evidence>
<keyword evidence="5" id="KW-0788">Thiol protease</keyword>
<keyword evidence="2" id="KW-0645">Protease</keyword>
<dbReference type="Proteomes" id="UP001595579">
    <property type="component" value="Unassembled WGS sequence"/>
</dbReference>
<name>A0ABV7LJE1_9GAMM</name>
<dbReference type="PANTHER" id="PTHR47360:SF1">
    <property type="entry name" value="ENDOPEPTIDASE NLPC-RELATED"/>
    <property type="match status" value="1"/>
</dbReference>
<protein>
    <submittedName>
        <fullName evidence="8">C40 family peptidase</fullName>
    </submittedName>
</protein>
<dbReference type="PANTHER" id="PTHR47360">
    <property type="entry name" value="MUREIN DD-ENDOPEPTIDASE MEPS/MUREIN LD-CARBOXYPEPTIDASE"/>
    <property type="match status" value="1"/>
</dbReference>
<evidence type="ECO:0000256" key="1">
    <source>
        <dbReference type="ARBA" id="ARBA00007074"/>
    </source>
</evidence>
<comment type="similarity">
    <text evidence="1">Belongs to the peptidase C40 family.</text>
</comment>
<accession>A0ABV7LJE1</accession>
<dbReference type="InterPro" id="IPR052062">
    <property type="entry name" value="Murein_DD/LD_carboxypeptidase"/>
</dbReference>
<gene>
    <name evidence="8" type="ORF">ACFOEV_02195</name>
</gene>
<dbReference type="PROSITE" id="PS51935">
    <property type="entry name" value="NLPC_P60"/>
    <property type="match status" value="1"/>
</dbReference>
<reference evidence="9" key="1">
    <citation type="journal article" date="2019" name="Int. J. Syst. Evol. Microbiol.">
        <title>The Global Catalogue of Microorganisms (GCM) 10K type strain sequencing project: providing services to taxonomists for standard genome sequencing and annotation.</title>
        <authorList>
            <consortium name="The Broad Institute Genomics Platform"/>
            <consortium name="The Broad Institute Genome Sequencing Center for Infectious Disease"/>
            <person name="Wu L."/>
            <person name="Ma J."/>
        </authorList>
    </citation>
    <scope>NUCLEOTIDE SEQUENCE [LARGE SCALE GENOMIC DNA]</scope>
    <source>
        <strain evidence="9">CECT 7698</strain>
    </source>
</reference>
<proteinExistence type="inferred from homology"/>
<evidence type="ECO:0000256" key="3">
    <source>
        <dbReference type="ARBA" id="ARBA00022729"/>
    </source>
</evidence>
<feature type="domain" description="NlpC/P60" evidence="7">
    <location>
        <begin position="75"/>
        <end position="196"/>
    </location>
</feature>
<dbReference type="InterPro" id="IPR000064">
    <property type="entry name" value="NLP_P60_dom"/>
</dbReference>
<evidence type="ECO:0000259" key="7">
    <source>
        <dbReference type="PROSITE" id="PS51935"/>
    </source>
</evidence>
<evidence type="ECO:0000256" key="6">
    <source>
        <dbReference type="SAM" id="SignalP"/>
    </source>
</evidence>
<dbReference type="InterPro" id="IPR038765">
    <property type="entry name" value="Papain-like_cys_pep_sf"/>
</dbReference>
<dbReference type="Gene3D" id="3.90.1720.10">
    <property type="entry name" value="endopeptidase domain like (from Nostoc punctiforme)"/>
    <property type="match status" value="1"/>
</dbReference>
<keyword evidence="9" id="KW-1185">Reference proteome</keyword>
<dbReference type="Pfam" id="PF00877">
    <property type="entry name" value="NLPC_P60"/>
    <property type="match status" value="1"/>
</dbReference>
<evidence type="ECO:0000313" key="9">
    <source>
        <dbReference type="Proteomes" id="UP001595579"/>
    </source>
</evidence>
<dbReference type="PROSITE" id="PS51257">
    <property type="entry name" value="PROKAR_LIPOPROTEIN"/>
    <property type="match status" value="1"/>
</dbReference>
<feature type="chain" id="PRO_5046752040" evidence="6">
    <location>
        <begin position="24"/>
        <end position="211"/>
    </location>
</feature>
<evidence type="ECO:0000313" key="8">
    <source>
        <dbReference type="EMBL" id="MFC3282420.1"/>
    </source>
</evidence>
<comment type="caution">
    <text evidence="8">The sequence shown here is derived from an EMBL/GenBank/DDBJ whole genome shotgun (WGS) entry which is preliminary data.</text>
</comment>
<keyword evidence="3 6" id="KW-0732">Signal</keyword>
<evidence type="ECO:0000256" key="4">
    <source>
        <dbReference type="ARBA" id="ARBA00022801"/>
    </source>
</evidence>